<evidence type="ECO:0000256" key="2">
    <source>
        <dbReference type="SAM" id="MobiDB-lite"/>
    </source>
</evidence>
<evidence type="ECO:0000259" key="4">
    <source>
        <dbReference type="Pfam" id="PF16729"/>
    </source>
</evidence>
<dbReference type="AlphaFoldDB" id="A0A5M9ZHM8"/>
<evidence type="ECO:0000313" key="6">
    <source>
        <dbReference type="Proteomes" id="UP000410049"/>
    </source>
</evidence>
<protein>
    <submittedName>
        <fullName evidence="5">DUF5067 domain-containing protein</fullName>
    </submittedName>
</protein>
<evidence type="ECO:0000256" key="1">
    <source>
        <dbReference type="ARBA" id="ARBA00022729"/>
    </source>
</evidence>
<accession>A0A5M9ZHM8</accession>
<keyword evidence="3" id="KW-0812">Transmembrane</keyword>
<dbReference type="EMBL" id="RZUH01000009">
    <property type="protein sequence ID" value="KAA8827008.1"/>
    <property type="molecule type" value="Genomic_DNA"/>
</dbReference>
<feature type="domain" description="DUF5067" evidence="4">
    <location>
        <begin position="117"/>
        <end position="232"/>
    </location>
</feature>
<feature type="region of interest" description="Disordered" evidence="2">
    <location>
        <begin position="93"/>
        <end position="133"/>
    </location>
</feature>
<dbReference type="Pfam" id="PF16729">
    <property type="entry name" value="DUF5067"/>
    <property type="match status" value="1"/>
</dbReference>
<gene>
    <name evidence="5" type="ORF">EMO91_10730</name>
</gene>
<feature type="transmembrane region" description="Helical" evidence="3">
    <location>
        <begin position="12"/>
        <end position="44"/>
    </location>
</feature>
<keyword evidence="1" id="KW-0732">Signal</keyword>
<organism evidence="5 6">
    <name type="scientific">Bifidobacterium myosotis</name>
    <dbReference type="NCBI Taxonomy" id="1630166"/>
    <lineage>
        <taxon>Bacteria</taxon>
        <taxon>Bacillati</taxon>
        <taxon>Actinomycetota</taxon>
        <taxon>Actinomycetes</taxon>
        <taxon>Bifidobacteriales</taxon>
        <taxon>Bifidobacteriaceae</taxon>
        <taxon>Bifidobacterium</taxon>
    </lineage>
</organism>
<keyword evidence="3" id="KW-0472">Membrane</keyword>
<feature type="transmembrane region" description="Helical" evidence="3">
    <location>
        <begin position="56"/>
        <end position="79"/>
    </location>
</feature>
<proteinExistence type="predicted"/>
<dbReference type="Gene3D" id="2.60.40.1240">
    <property type="match status" value="1"/>
</dbReference>
<dbReference type="Proteomes" id="UP000410049">
    <property type="component" value="Unassembled WGS sequence"/>
</dbReference>
<dbReference type="InterPro" id="IPR031989">
    <property type="entry name" value="DUF5067"/>
</dbReference>
<comment type="caution">
    <text evidence="5">The sequence shown here is derived from an EMBL/GenBank/DDBJ whole genome shotgun (WGS) entry which is preliminary data.</text>
</comment>
<evidence type="ECO:0000313" key="5">
    <source>
        <dbReference type="EMBL" id="KAA8827008.1"/>
    </source>
</evidence>
<dbReference type="InterPro" id="IPR029050">
    <property type="entry name" value="Immunoprotect_excell_Ig-like"/>
</dbReference>
<sequence length="250" mass="25611">MTGAGIAGLVVGIIALIIAVIPIIGLISWVLAPIALILAIVGMVGSFRGKRRGRAISVVAAVLAVASVVLSIGMTAAAGKALDSADARSELSSLTGGTGAEAPKTDVPKTDAPKTDAGAASGKGEQDTEGDVEGAHVRIVSAVKSANDYNGRPTVLVTFEWTNTSDKNQSFAIATHPQVFQNGAALENAIYLTPPAGYDAMAYTTELQPGTKGTLAMGFVLKDDSPVTVDVTSFLSLDDSTKIVHTYDLK</sequence>
<feature type="compositionally biased region" description="Basic and acidic residues" evidence="2">
    <location>
        <begin position="103"/>
        <end position="114"/>
    </location>
</feature>
<evidence type="ECO:0000256" key="3">
    <source>
        <dbReference type="SAM" id="Phobius"/>
    </source>
</evidence>
<name>A0A5M9ZHM8_9BIFI</name>
<reference evidence="5 6" key="1">
    <citation type="journal article" date="2019" name="Syst. Appl. Microbiol.">
        <title>Characterization of Bifidobacterium species in feaces of the Egyptian fruit bat: Description of B. vespertilionis sp. nov. and B. rousetti sp. nov.</title>
        <authorList>
            <person name="Modesto M."/>
            <person name="Satti M."/>
            <person name="Watanabe K."/>
            <person name="Puglisi E."/>
            <person name="Morelli L."/>
            <person name="Huang C.-H."/>
            <person name="Liou J.-S."/>
            <person name="Miyashita M."/>
            <person name="Tamura T."/>
            <person name="Saito S."/>
            <person name="Mori K."/>
            <person name="Huang L."/>
            <person name="Sciavilla P."/>
            <person name="Sandri C."/>
            <person name="Spiezio C."/>
            <person name="Vitali F."/>
            <person name="Cavalieri D."/>
            <person name="Perpetuini G."/>
            <person name="Tofalo R."/>
            <person name="Bonetti A."/>
            <person name="Arita M."/>
            <person name="Mattarelli P."/>
        </authorList>
    </citation>
    <scope>NUCLEOTIDE SEQUENCE [LARGE SCALE GENOMIC DNA]</scope>
    <source>
        <strain evidence="5 6">RST17</strain>
    </source>
</reference>
<keyword evidence="3" id="KW-1133">Transmembrane helix</keyword>